<reference evidence="2" key="1">
    <citation type="journal article" date="2019" name="Int. J. Syst. Evol. Microbiol.">
        <title>The Global Catalogue of Microorganisms (GCM) 10K type strain sequencing project: providing services to taxonomists for standard genome sequencing and annotation.</title>
        <authorList>
            <consortium name="The Broad Institute Genomics Platform"/>
            <consortium name="The Broad Institute Genome Sequencing Center for Infectious Disease"/>
            <person name="Wu L."/>
            <person name="Ma J."/>
        </authorList>
    </citation>
    <scope>NUCLEOTIDE SEQUENCE [LARGE SCALE GENOMIC DNA]</scope>
    <source>
        <strain evidence="2">KACC 11588</strain>
    </source>
</reference>
<evidence type="ECO:0000313" key="1">
    <source>
        <dbReference type="EMBL" id="MFC5568230.1"/>
    </source>
</evidence>
<dbReference type="EMBL" id="JBHSNA010000031">
    <property type="protein sequence ID" value="MFC5568230.1"/>
    <property type="molecule type" value="Genomic_DNA"/>
</dbReference>
<accession>A0ABW0SH20</accession>
<gene>
    <name evidence="1" type="ORF">ACFPOC_17640</name>
</gene>
<protein>
    <submittedName>
        <fullName evidence="1">Uncharacterized protein</fullName>
    </submittedName>
</protein>
<name>A0ABW0SH20_9RHOB</name>
<sequence length="121" mass="12553">MDGTVVPSAVRADGNLPEDGLLRVRKLLTAIDHELRAAGANVEGIQDALSPALSLAVLDHPEAVAGLQELDHLAQTLHALADVVLSLSDVVDPAHAVAPHVLDAVRLGKLASRLRDLSDGA</sequence>
<proteinExistence type="predicted"/>
<dbReference type="RefSeq" id="WP_209843265.1">
    <property type="nucleotide sequence ID" value="NZ_JAGGJP010000027.1"/>
</dbReference>
<organism evidence="1 2">
    <name type="scientific">Rubellimicrobium aerolatum</name>
    <dbReference type="NCBI Taxonomy" id="490979"/>
    <lineage>
        <taxon>Bacteria</taxon>
        <taxon>Pseudomonadati</taxon>
        <taxon>Pseudomonadota</taxon>
        <taxon>Alphaproteobacteria</taxon>
        <taxon>Rhodobacterales</taxon>
        <taxon>Roseobacteraceae</taxon>
        <taxon>Rubellimicrobium</taxon>
    </lineage>
</organism>
<keyword evidence="2" id="KW-1185">Reference proteome</keyword>
<evidence type="ECO:0000313" key="2">
    <source>
        <dbReference type="Proteomes" id="UP001596056"/>
    </source>
</evidence>
<dbReference type="Proteomes" id="UP001596056">
    <property type="component" value="Unassembled WGS sequence"/>
</dbReference>
<comment type="caution">
    <text evidence="1">The sequence shown here is derived from an EMBL/GenBank/DDBJ whole genome shotgun (WGS) entry which is preliminary data.</text>
</comment>